<evidence type="ECO:0000256" key="1">
    <source>
        <dbReference type="ARBA" id="ARBA00000900"/>
    </source>
</evidence>
<evidence type="ECO:0000256" key="3">
    <source>
        <dbReference type="ARBA" id="ARBA00012483"/>
    </source>
</evidence>
<dbReference type="Proteomes" id="UP000242525">
    <property type="component" value="Unassembled WGS sequence"/>
</dbReference>
<sequence length="424" mass="47626">MAFNDNTPIVNGSPSSIILFIALGVGIVFVNIVAIAGLKYFWRRRRGATAIIEGPVISNSIDASIGHDRLRSRSLRRRKKILKLMTQAQIDAKFPAKTYKQAVQESPLHRSNEKSGGILVQENSIHNDSISTYDQEDALIDKSHATKHCRGQNRRQHSQSNRLSLTIKRLVNRASNSQVRGHNSTNNSISHPVNTPYASEEIDLGESGRHHHSDMDLEAQTVSSPNNRQITATETDSNEQPKQQARLSFLPLPLRPATLNNNTQFDSDMDTDNEDDDNNNPAFHSSPEGALDMCAICIEDFEESIIVRLLPCGHIFHPECIDPWFLTRQARCPLCKKNYYAPKPEDPLGPDPVEVLEQRYLEQQFQRAREAREQDESANPPSNTSIGRRLSNRLWGPSRTTSSNRYNDGNELEPVPAVPSQPSR</sequence>
<dbReference type="EC" id="2.3.2.27" evidence="3"/>
<dbReference type="SUPFAM" id="SSF57850">
    <property type="entry name" value="RING/U-box"/>
    <property type="match status" value="1"/>
</dbReference>
<keyword evidence="5 14" id="KW-0812">Transmembrane</keyword>
<dbReference type="InterPro" id="IPR013083">
    <property type="entry name" value="Znf_RING/FYVE/PHD"/>
</dbReference>
<dbReference type="InterPro" id="IPR001841">
    <property type="entry name" value="Znf_RING"/>
</dbReference>
<keyword evidence="17" id="KW-1185">Reference proteome</keyword>
<feature type="region of interest" description="Disordered" evidence="13">
    <location>
        <begin position="207"/>
        <end position="285"/>
    </location>
</feature>
<evidence type="ECO:0000256" key="14">
    <source>
        <dbReference type="SAM" id="Phobius"/>
    </source>
</evidence>
<evidence type="ECO:0000256" key="2">
    <source>
        <dbReference type="ARBA" id="ARBA00004141"/>
    </source>
</evidence>
<dbReference type="GO" id="GO:0016020">
    <property type="term" value="C:membrane"/>
    <property type="evidence" value="ECO:0007669"/>
    <property type="project" value="UniProtKB-SubCell"/>
</dbReference>
<keyword evidence="9" id="KW-0862">Zinc</keyword>
<dbReference type="Gene3D" id="3.30.40.10">
    <property type="entry name" value="Zinc/RING finger domain, C3HC4 (zinc finger)"/>
    <property type="match status" value="1"/>
</dbReference>
<dbReference type="PROSITE" id="PS50089">
    <property type="entry name" value="ZF_RING_2"/>
    <property type="match status" value="1"/>
</dbReference>
<keyword evidence="6" id="KW-0479">Metal-binding</keyword>
<evidence type="ECO:0000256" key="12">
    <source>
        <dbReference type="PROSITE-ProRule" id="PRU00175"/>
    </source>
</evidence>
<evidence type="ECO:0000256" key="10">
    <source>
        <dbReference type="ARBA" id="ARBA00022989"/>
    </source>
</evidence>
<feature type="compositionally biased region" description="Polar residues" evidence="13">
    <location>
        <begin position="398"/>
        <end position="407"/>
    </location>
</feature>
<dbReference type="CDD" id="cd16454">
    <property type="entry name" value="RING-H2_PA-TM-RING"/>
    <property type="match status" value="1"/>
</dbReference>
<dbReference type="OrthoDB" id="8062037at2759"/>
<organism evidence="16 17">
    <name type="scientific">Geotrichum candidum</name>
    <name type="common">Oospora lactis</name>
    <name type="synonym">Dipodascus geotrichum</name>
    <dbReference type="NCBI Taxonomy" id="1173061"/>
    <lineage>
        <taxon>Eukaryota</taxon>
        <taxon>Fungi</taxon>
        <taxon>Dikarya</taxon>
        <taxon>Ascomycota</taxon>
        <taxon>Saccharomycotina</taxon>
        <taxon>Dipodascomycetes</taxon>
        <taxon>Dipodascales</taxon>
        <taxon>Dipodascaceae</taxon>
        <taxon>Geotrichum</taxon>
    </lineage>
</organism>
<evidence type="ECO:0000313" key="16">
    <source>
        <dbReference type="EMBL" id="CDO56322.1"/>
    </source>
</evidence>
<feature type="compositionally biased region" description="Polar residues" evidence="13">
    <location>
        <begin position="220"/>
        <end position="246"/>
    </location>
</feature>
<dbReference type="PANTHER" id="PTHR45977:SF4">
    <property type="entry name" value="RING-TYPE DOMAIN-CONTAINING PROTEIN"/>
    <property type="match status" value="1"/>
</dbReference>
<evidence type="ECO:0000256" key="9">
    <source>
        <dbReference type="ARBA" id="ARBA00022833"/>
    </source>
</evidence>
<evidence type="ECO:0000256" key="4">
    <source>
        <dbReference type="ARBA" id="ARBA00022679"/>
    </source>
</evidence>
<evidence type="ECO:0000313" key="17">
    <source>
        <dbReference type="Proteomes" id="UP000242525"/>
    </source>
</evidence>
<dbReference type="EMBL" id="CCBN010000014">
    <property type="protein sequence ID" value="CDO56322.1"/>
    <property type="molecule type" value="Genomic_DNA"/>
</dbReference>
<evidence type="ECO:0000256" key="6">
    <source>
        <dbReference type="ARBA" id="ARBA00022723"/>
    </source>
</evidence>
<keyword evidence="7 12" id="KW-0863">Zinc-finger</keyword>
<keyword evidence="4" id="KW-0808">Transferase</keyword>
<feature type="compositionally biased region" description="Polar residues" evidence="13">
    <location>
        <begin position="173"/>
        <end position="195"/>
    </location>
</feature>
<dbReference type="Pfam" id="PF13639">
    <property type="entry name" value="zf-RING_2"/>
    <property type="match status" value="1"/>
</dbReference>
<gene>
    <name evidence="16" type="ORF">BN980_GECA14s02782g</name>
</gene>
<keyword evidence="8" id="KW-0833">Ubl conjugation pathway</keyword>
<evidence type="ECO:0000259" key="15">
    <source>
        <dbReference type="PROSITE" id="PS50089"/>
    </source>
</evidence>
<feature type="compositionally biased region" description="Acidic residues" evidence="13">
    <location>
        <begin position="267"/>
        <end position="278"/>
    </location>
</feature>
<feature type="domain" description="RING-type" evidence="15">
    <location>
        <begin position="294"/>
        <end position="336"/>
    </location>
</feature>
<dbReference type="GO" id="GO:0008270">
    <property type="term" value="F:zinc ion binding"/>
    <property type="evidence" value="ECO:0007669"/>
    <property type="project" value="UniProtKB-KW"/>
</dbReference>
<evidence type="ECO:0000256" key="11">
    <source>
        <dbReference type="ARBA" id="ARBA00023136"/>
    </source>
</evidence>
<comment type="subcellular location">
    <subcellularLocation>
        <location evidence="2">Membrane</location>
        <topology evidence="2">Multi-pass membrane protein</topology>
    </subcellularLocation>
</comment>
<feature type="region of interest" description="Disordered" evidence="13">
    <location>
        <begin position="172"/>
        <end position="195"/>
    </location>
</feature>
<accession>A0A0J9XG15</accession>
<keyword evidence="11 14" id="KW-0472">Membrane</keyword>
<dbReference type="AlphaFoldDB" id="A0A0J9XG15"/>
<feature type="region of interest" description="Disordered" evidence="13">
    <location>
        <begin position="365"/>
        <end position="424"/>
    </location>
</feature>
<comment type="catalytic activity">
    <reaction evidence="1">
        <text>S-ubiquitinyl-[E2 ubiquitin-conjugating enzyme]-L-cysteine + [acceptor protein]-L-lysine = [E2 ubiquitin-conjugating enzyme]-L-cysteine + N(6)-ubiquitinyl-[acceptor protein]-L-lysine.</text>
        <dbReference type="EC" id="2.3.2.27"/>
    </reaction>
</comment>
<proteinExistence type="predicted"/>
<evidence type="ECO:0000256" key="7">
    <source>
        <dbReference type="ARBA" id="ARBA00022771"/>
    </source>
</evidence>
<evidence type="ECO:0000256" key="5">
    <source>
        <dbReference type="ARBA" id="ARBA00022692"/>
    </source>
</evidence>
<reference evidence="16" key="1">
    <citation type="submission" date="2014-03" db="EMBL/GenBank/DDBJ databases">
        <authorList>
            <person name="Casaregola S."/>
        </authorList>
    </citation>
    <scope>NUCLEOTIDE SEQUENCE [LARGE SCALE GENOMIC DNA]</scope>
    <source>
        <strain evidence="16">CLIB 918</strain>
    </source>
</reference>
<dbReference type="GO" id="GO:0016567">
    <property type="term" value="P:protein ubiquitination"/>
    <property type="evidence" value="ECO:0007669"/>
    <property type="project" value="TreeGrafter"/>
</dbReference>
<evidence type="ECO:0000256" key="13">
    <source>
        <dbReference type="SAM" id="MobiDB-lite"/>
    </source>
</evidence>
<name>A0A0J9XG15_GEOCN</name>
<dbReference type="PANTHER" id="PTHR45977">
    <property type="entry name" value="TARGET OF ERK KINASE MPK-1"/>
    <property type="match status" value="1"/>
</dbReference>
<dbReference type="STRING" id="1173061.A0A0J9XG15"/>
<evidence type="ECO:0000256" key="8">
    <source>
        <dbReference type="ARBA" id="ARBA00022786"/>
    </source>
</evidence>
<dbReference type="SMART" id="SM00184">
    <property type="entry name" value="RING"/>
    <property type="match status" value="1"/>
</dbReference>
<feature type="transmembrane region" description="Helical" evidence="14">
    <location>
        <begin position="17"/>
        <end position="38"/>
    </location>
</feature>
<dbReference type="GO" id="GO:0061630">
    <property type="term" value="F:ubiquitin protein ligase activity"/>
    <property type="evidence" value="ECO:0007669"/>
    <property type="project" value="UniProtKB-EC"/>
</dbReference>
<comment type="caution">
    <text evidence="16">The sequence shown here is derived from an EMBL/GenBank/DDBJ whole genome shotgun (WGS) entry which is preliminary data.</text>
</comment>
<keyword evidence="10 14" id="KW-1133">Transmembrane helix</keyword>
<protein>
    <recommendedName>
        <fullName evidence="3">RING-type E3 ubiquitin transferase</fullName>
        <ecNumber evidence="3">2.3.2.27</ecNumber>
    </recommendedName>
</protein>
<dbReference type="GO" id="GO:0006511">
    <property type="term" value="P:ubiquitin-dependent protein catabolic process"/>
    <property type="evidence" value="ECO:0007669"/>
    <property type="project" value="TreeGrafter"/>
</dbReference>